<keyword evidence="1" id="KW-1133">Transmembrane helix</keyword>
<dbReference type="RefSeq" id="WP_154747905.1">
    <property type="nucleotide sequence ID" value="NZ_CP016948.1"/>
</dbReference>
<dbReference type="EMBL" id="JADUMB010000001">
    <property type="protein sequence ID" value="MBH1919855.1"/>
    <property type="molecule type" value="Genomic_DNA"/>
</dbReference>
<keyword evidence="1" id="KW-0812">Transmembrane</keyword>
<feature type="transmembrane region" description="Helical" evidence="1">
    <location>
        <begin position="62"/>
        <end position="82"/>
    </location>
</feature>
<sequence>MPAVCIRRKRDCAFRHRRLYEFLPFFAVPAALPGAYCGYYSPNGDPAMRQDDIDADDTFSDLLNGVALATLFLIALVGGWYFS</sequence>
<evidence type="ECO:0000256" key="1">
    <source>
        <dbReference type="SAM" id="Phobius"/>
    </source>
</evidence>
<feature type="transmembrane region" description="Helical" evidence="1">
    <location>
        <begin position="20"/>
        <end position="42"/>
    </location>
</feature>
<organism evidence="2 3">
    <name type="scientific">Serratia surfactantfaciens</name>
    <dbReference type="NCBI Taxonomy" id="2741499"/>
    <lineage>
        <taxon>Bacteria</taxon>
        <taxon>Pseudomonadati</taxon>
        <taxon>Pseudomonadota</taxon>
        <taxon>Gammaproteobacteria</taxon>
        <taxon>Enterobacterales</taxon>
        <taxon>Yersiniaceae</taxon>
        <taxon>Serratia</taxon>
    </lineage>
</organism>
<protein>
    <submittedName>
        <fullName evidence="2">Uncharacterized protein</fullName>
    </submittedName>
</protein>
<gene>
    <name evidence="2" type="ORF">I5U16_06800</name>
</gene>
<evidence type="ECO:0000313" key="2">
    <source>
        <dbReference type="EMBL" id="MBH1919855.1"/>
    </source>
</evidence>
<evidence type="ECO:0000313" key="3">
    <source>
        <dbReference type="Proteomes" id="UP000635335"/>
    </source>
</evidence>
<accession>A0ABS0LX00</accession>
<comment type="caution">
    <text evidence="2">The sequence shown here is derived from an EMBL/GenBank/DDBJ whole genome shotgun (WGS) entry which is preliminary data.</text>
</comment>
<dbReference type="Proteomes" id="UP000635335">
    <property type="component" value="Unassembled WGS sequence"/>
</dbReference>
<keyword evidence="3" id="KW-1185">Reference proteome</keyword>
<reference evidence="2 3" key="1">
    <citation type="submission" date="2020-11" db="EMBL/GenBank/DDBJ databases">
        <title>Enhanced detection system for hospital associated transmission using whole genome sequencing surveillance.</title>
        <authorList>
            <person name="Harrison L.H."/>
            <person name="Van Tyne D."/>
            <person name="Marsh J.W."/>
            <person name="Griffith M.P."/>
            <person name="Snyder D.J."/>
            <person name="Cooper V.S."/>
            <person name="Mustapha M."/>
        </authorList>
    </citation>
    <scope>NUCLEOTIDE SEQUENCE [LARGE SCALE GENOMIC DNA]</scope>
    <source>
        <strain evidence="2 3">SER00227</strain>
    </source>
</reference>
<keyword evidence="1" id="KW-0472">Membrane</keyword>
<name>A0ABS0LX00_9GAMM</name>
<proteinExistence type="predicted"/>